<keyword evidence="3 6" id="KW-0378">Hydrolase</keyword>
<feature type="domain" description="Peptidase S8/S53" evidence="9">
    <location>
        <begin position="226"/>
        <end position="528"/>
    </location>
</feature>
<comment type="similarity">
    <text evidence="1 6 7">Belongs to the peptidase S8 family.</text>
</comment>
<evidence type="ECO:0000313" key="12">
    <source>
        <dbReference type="EMBL" id="SEO74016.1"/>
    </source>
</evidence>
<dbReference type="SUPFAM" id="SSF49373">
    <property type="entry name" value="Invasin/intimin cell-adhesion fragments"/>
    <property type="match status" value="1"/>
</dbReference>
<evidence type="ECO:0000256" key="8">
    <source>
        <dbReference type="SAM" id="SignalP"/>
    </source>
</evidence>
<accession>A0A1H8S656</accession>
<evidence type="ECO:0000256" key="1">
    <source>
        <dbReference type="ARBA" id="ARBA00011073"/>
    </source>
</evidence>
<dbReference type="InterPro" id="IPR022398">
    <property type="entry name" value="Peptidase_S8_His-AS"/>
</dbReference>
<protein>
    <submittedName>
        <fullName evidence="12">Serine protease, subtilisin family</fullName>
    </submittedName>
</protein>
<dbReference type="Pfam" id="PF22148">
    <property type="entry name" value="Fervidolysin_NPro-like"/>
    <property type="match status" value="1"/>
</dbReference>
<dbReference type="EMBL" id="FOEC01000005">
    <property type="protein sequence ID" value="SEO74016.1"/>
    <property type="molecule type" value="Genomic_DNA"/>
</dbReference>
<dbReference type="InterPro" id="IPR054399">
    <property type="entry name" value="Fervidolysin-like_N_prodom"/>
</dbReference>
<feature type="active site" description="Charge relay system" evidence="5 6">
    <location>
        <position position="270"/>
    </location>
</feature>
<feature type="active site" description="Charge relay system" evidence="5 6">
    <location>
        <position position="234"/>
    </location>
</feature>
<dbReference type="PROSITE" id="PS00137">
    <property type="entry name" value="SUBTILASE_HIS"/>
    <property type="match status" value="1"/>
</dbReference>
<keyword evidence="13" id="KW-1185">Reference proteome</keyword>
<dbReference type="PROSITE" id="PS00136">
    <property type="entry name" value="SUBTILASE_ASP"/>
    <property type="match status" value="1"/>
</dbReference>
<dbReference type="InterPro" id="IPR008964">
    <property type="entry name" value="Invasin/intimin_cell_adhesion"/>
</dbReference>
<evidence type="ECO:0000259" key="9">
    <source>
        <dbReference type="Pfam" id="PF00082"/>
    </source>
</evidence>
<dbReference type="InterPro" id="IPR023827">
    <property type="entry name" value="Peptidase_S8_Asp-AS"/>
</dbReference>
<dbReference type="Proteomes" id="UP000182975">
    <property type="component" value="Unassembled WGS sequence"/>
</dbReference>
<dbReference type="InterPro" id="IPR043708">
    <property type="entry name" value="DUF5648"/>
</dbReference>
<dbReference type="Gene3D" id="2.60.40.1080">
    <property type="match status" value="1"/>
</dbReference>
<dbReference type="Gene3D" id="3.40.50.200">
    <property type="entry name" value="Peptidase S8/S53 domain"/>
    <property type="match status" value="1"/>
</dbReference>
<dbReference type="AlphaFoldDB" id="A0A1H8S656"/>
<evidence type="ECO:0000256" key="2">
    <source>
        <dbReference type="ARBA" id="ARBA00022670"/>
    </source>
</evidence>
<dbReference type="SUPFAM" id="SSF52743">
    <property type="entry name" value="Subtilisin-like"/>
    <property type="match status" value="1"/>
</dbReference>
<dbReference type="PANTHER" id="PTHR43806:SF11">
    <property type="entry name" value="CEREVISIN-RELATED"/>
    <property type="match status" value="1"/>
</dbReference>
<sequence length="840" mass="88652">MRAFLSALCAVGLSLACVPASAFGVLGDYSAYADESSLGNVLSVQAAEDVTGVSAEAEGDAYVAGEVLVQFKNDIAEDDAESVVDAATSVQDADIASSDVVLGSIEDGVLTCDYTSGAVVVLPVADGVTVAQAIAELESDPRVLSAQPNWIFELPDDEVADTSDDESTAELLGLTAQSDAAVELEAQTTQVNDTLLSYQWALDAVNLPEAWDLARCDNSNESVADANVSVAVLDTGIHASHEDLQGNVVAQYDAATDTEGAITDVSSDSHGTHVAGIISGVANNGVGVAGASYNANIVAVKMFDDSGGNTSEYTFRAMNYVLDHAQEYDIRVVNISAGVKVFTDYDWSNDALCQCISAAREAGILTVCAAGNTGSGNIIAPCAEYPGDYDDCLSVINLTSSVLPPTSLTNETALANYLVKVSGAAYTKSSSSNYNETGVTRDSSNRTKDISAPGTRIWSTIQYDSADENPKPYNWLDGTSQASPLVAGIAALLFAECPSLSPDDAQEILEQSSTDLGDSGWDRLYGYGMIDACAALEMLDAYIPCFDVSLEYESTVYTGEACEPAVTVADVNGTVLQEGVDYTVLYADNVHAGTATVVVAGMGSYSGSQTLEFTIEKAEQPFTVSLASTQLNYGDAASPLEVRGVASDAMLAYASSDEAVVEVTEDGLVVPKAVGEATITVSYADDCDYVASAQSIEVAVSYAPSIMYRLYNPNSGEHFYTAVISERDDVVRAGWTYEGVGWIAAAVSPTPVYRLYNPNGGDHHYTMSAEERDWLRGLGWKYEGIGWYSADEDDVPVYRQYNPNATSGAHNFTTSASENDMLVRLGWRAEGIAWYALAEG</sequence>
<dbReference type="PANTHER" id="PTHR43806">
    <property type="entry name" value="PEPTIDASE S8"/>
    <property type="match status" value="1"/>
</dbReference>
<dbReference type="Pfam" id="PF00082">
    <property type="entry name" value="Peptidase_S8"/>
    <property type="match status" value="1"/>
</dbReference>
<dbReference type="PROSITE" id="PS00138">
    <property type="entry name" value="SUBTILASE_SER"/>
    <property type="match status" value="1"/>
</dbReference>
<evidence type="ECO:0000256" key="3">
    <source>
        <dbReference type="ARBA" id="ARBA00022801"/>
    </source>
</evidence>
<feature type="chain" id="PRO_5010231242" evidence="8">
    <location>
        <begin position="23"/>
        <end position="840"/>
    </location>
</feature>
<dbReference type="InterPro" id="IPR015500">
    <property type="entry name" value="Peptidase_S8_subtilisin-rel"/>
</dbReference>
<dbReference type="PRINTS" id="PR00723">
    <property type="entry name" value="SUBTILISIN"/>
</dbReference>
<dbReference type="PROSITE" id="PS51892">
    <property type="entry name" value="SUBTILASE"/>
    <property type="match status" value="1"/>
</dbReference>
<feature type="domain" description="Fervidolysin-like N-terminal prodomain" evidence="11">
    <location>
        <begin position="51"/>
        <end position="149"/>
    </location>
</feature>
<organism evidence="12 13">
    <name type="scientific">Denitrobacterium detoxificans</name>
    <dbReference type="NCBI Taxonomy" id="79604"/>
    <lineage>
        <taxon>Bacteria</taxon>
        <taxon>Bacillati</taxon>
        <taxon>Actinomycetota</taxon>
        <taxon>Coriobacteriia</taxon>
        <taxon>Eggerthellales</taxon>
        <taxon>Eggerthellaceae</taxon>
        <taxon>Denitrobacterium</taxon>
    </lineage>
</organism>
<feature type="active site" description="Charge relay system" evidence="5 6">
    <location>
        <position position="480"/>
    </location>
</feature>
<keyword evidence="8" id="KW-0732">Signal</keyword>
<reference evidence="13" key="1">
    <citation type="submission" date="2016-10" db="EMBL/GenBank/DDBJ databases">
        <authorList>
            <person name="Varghese N."/>
        </authorList>
    </citation>
    <scope>NUCLEOTIDE SEQUENCE [LARGE SCALE GENOMIC DNA]</scope>
    <source>
        <strain evidence="13">DSM 21843</strain>
    </source>
</reference>
<dbReference type="InterPro" id="IPR000209">
    <property type="entry name" value="Peptidase_S8/S53_dom"/>
</dbReference>
<feature type="signal peptide" evidence="8">
    <location>
        <begin position="1"/>
        <end position="22"/>
    </location>
</feature>
<dbReference type="InterPro" id="IPR050131">
    <property type="entry name" value="Peptidase_S8_subtilisin-like"/>
</dbReference>
<evidence type="ECO:0000259" key="11">
    <source>
        <dbReference type="Pfam" id="PF22148"/>
    </source>
</evidence>
<dbReference type="PROSITE" id="PS51257">
    <property type="entry name" value="PROKAR_LIPOPROTEIN"/>
    <property type="match status" value="1"/>
</dbReference>
<dbReference type="RefSeq" id="WP_169815804.1">
    <property type="nucleotide sequence ID" value="NZ_CP011402.1"/>
</dbReference>
<feature type="domain" description="DUF5648" evidence="10">
    <location>
        <begin position="707"/>
        <end position="837"/>
    </location>
</feature>
<dbReference type="GO" id="GO:0006508">
    <property type="term" value="P:proteolysis"/>
    <property type="evidence" value="ECO:0007669"/>
    <property type="project" value="UniProtKB-KW"/>
</dbReference>
<dbReference type="Pfam" id="PF18885">
    <property type="entry name" value="DUF5648"/>
    <property type="match status" value="1"/>
</dbReference>
<dbReference type="InterPro" id="IPR023828">
    <property type="entry name" value="Peptidase_S8_Ser-AS"/>
</dbReference>
<proteinExistence type="inferred from homology"/>
<dbReference type="GO" id="GO:0004252">
    <property type="term" value="F:serine-type endopeptidase activity"/>
    <property type="evidence" value="ECO:0007669"/>
    <property type="project" value="UniProtKB-UniRule"/>
</dbReference>
<evidence type="ECO:0000256" key="7">
    <source>
        <dbReference type="RuleBase" id="RU003355"/>
    </source>
</evidence>
<evidence type="ECO:0000313" key="13">
    <source>
        <dbReference type="Proteomes" id="UP000182975"/>
    </source>
</evidence>
<evidence type="ECO:0000259" key="10">
    <source>
        <dbReference type="Pfam" id="PF18885"/>
    </source>
</evidence>
<evidence type="ECO:0000256" key="5">
    <source>
        <dbReference type="PIRSR" id="PIRSR615500-1"/>
    </source>
</evidence>
<gene>
    <name evidence="12" type="ORF">SAMN02910314_01042</name>
</gene>
<name>A0A1H8S656_9ACTN</name>
<evidence type="ECO:0000256" key="6">
    <source>
        <dbReference type="PROSITE-ProRule" id="PRU01240"/>
    </source>
</evidence>
<dbReference type="InterPro" id="IPR036852">
    <property type="entry name" value="Peptidase_S8/S53_dom_sf"/>
</dbReference>
<keyword evidence="2 6" id="KW-0645">Protease</keyword>
<keyword evidence="4 6" id="KW-0720">Serine protease</keyword>
<evidence type="ECO:0000256" key="4">
    <source>
        <dbReference type="ARBA" id="ARBA00022825"/>
    </source>
</evidence>